<protein>
    <recommendedName>
        <fullName evidence="7">Hydroxyacylglutathione hydrolase</fullName>
        <ecNumber evidence="7">3.1.2.6</ecNumber>
    </recommendedName>
    <alternativeName>
        <fullName evidence="7">Glyoxalase II</fullName>
        <shortName evidence="7">Glx II</shortName>
    </alternativeName>
</protein>
<evidence type="ECO:0000256" key="7">
    <source>
        <dbReference type="HAMAP-Rule" id="MF_01374"/>
    </source>
</evidence>
<dbReference type="SUPFAM" id="SSF56281">
    <property type="entry name" value="Metallo-hydrolase/oxidoreductase"/>
    <property type="match status" value="1"/>
</dbReference>
<evidence type="ECO:0000313" key="10">
    <source>
        <dbReference type="Proteomes" id="UP000036027"/>
    </source>
</evidence>
<keyword evidence="5 7" id="KW-0378">Hydrolase</keyword>
<feature type="binding site" evidence="7">
    <location>
        <position position="59"/>
    </location>
    <ligand>
        <name>Zn(2+)</name>
        <dbReference type="ChEBI" id="CHEBI:29105"/>
        <label>2</label>
    </ligand>
</feature>
<feature type="binding site" evidence="7">
    <location>
        <position position="57"/>
    </location>
    <ligand>
        <name>Zn(2+)</name>
        <dbReference type="ChEBI" id="CHEBI:29105"/>
        <label>1</label>
    </ligand>
</feature>
<dbReference type="PANTHER" id="PTHR43705">
    <property type="entry name" value="HYDROXYACYLGLUTATHIONE HYDROLASE"/>
    <property type="match status" value="1"/>
</dbReference>
<reference evidence="9 10" key="1">
    <citation type="submission" date="2014-11" db="EMBL/GenBank/DDBJ databases">
        <title>Genome of a novel goose pathogen.</title>
        <authorList>
            <person name="Hansen C.M."/>
            <person name="Hueffer K."/>
            <person name="Choi S.C."/>
        </authorList>
    </citation>
    <scope>NUCLEOTIDE SEQUENCE [LARGE SCALE GENOMIC DNA]</scope>
    <source>
        <strain evidence="9 10">KH1503</strain>
    </source>
</reference>
<dbReference type="Pfam" id="PF00753">
    <property type="entry name" value="Lactamase_B"/>
    <property type="match status" value="1"/>
</dbReference>
<dbReference type="EMBL" id="JTDO01000003">
    <property type="protein sequence ID" value="KLT73418.1"/>
    <property type="molecule type" value="Genomic_DNA"/>
</dbReference>
<dbReference type="GO" id="GO:0004416">
    <property type="term" value="F:hydroxyacylglutathione hydrolase activity"/>
    <property type="evidence" value="ECO:0007669"/>
    <property type="project" value="UniProtKB-UniRule"/>
</dbReference>
<dbReference type="InterPro" id="IPR032282">
    <property type="entry name" value="HAGH_C"/>
</dbReference>
<dbReference type="InterPro" id="IPR017782">
    <property type="entry name" value="Hydroxyacylglutathione_Hdrlase"/>
</dbReference>
<dbReference type="EC" id="3.1.2.6" evidence="7"/>
<evidence type="ECO:0000313" key="9">
    <source>
        <dbReference type="EMBL" id="KLT73418.1"/>
    </source>
</evidence>
<dbReference type="InterPro" id="IPR035680">
    <property type="entry name" value="Clx_II_MBL"/>
</dbReference>
<comment type="subunit">
    <text evidence="7">Monomer.</text>
</comment>
<dbReference type="GO" id="GO:0019243">
    <property type="term" value="P:methylglyoxal catabolic process to D-lactate via S-lactoyl-glutathione"/>
    <property type="evidence" value="ECO:0007669"/>
    <property type="project" value="UniProtKB-UniRule"/>
</dbReference>
<dbReference type="RefSeq" id="WP_047760292.1">
    <property type="nucleotide sequence ID" value="NZ_CP091510.1"/>
</dbReference>
<keyword evidence="6 7" id="KW-0862">Zinc</keyword>
<comment type="cofactor">
    <cofactor evidence="7">
        <name>Zn(2+)</name>
        <dbReference type="ChEBI" id="CHEBI:29105"/>
    </cofactor>
    <text evidence="7">Binds 2 Zn(2+) ions per subunit.</text>
</comment>
<dbReference type="OrthoDB" id="9802248at2"/>
<evidence type="ECO:0000256" key="5">
    <source>
        <dbReference type="ARBA" id="ARBA00022801"/>
    </source>
</evidence>
<evidence type="ECO:0000256" key="4">
    <source>
        <dbReference type="ARBA" id="ARBA00022723"/>
    </source>
</evidence>
<dbReference type="Pfam" id="PF16123">
    <property type="entry name" value="HAGH_C"/>
    <property type="match status" value="1"/>
</dbReference>
<dbReference type="PATRIC" id="fig|1470200.3.peg.1518"/>
<dbReference type="PIRSF" id="PIRSF005457">
    <property type="entry name" value="Glx"/>
    <property type="match status" value="1"/>
</dbReference>
<name>A0A0J1C557_9NEIS</name>
<dbReference type="Proteomes" id="UP000036027">
    <property type="component" value="Unassembled WGS sequence"/>
</dbReference>
<comment type="catalytic activity">
    <reaction evidence="1 7">
        <text>an S-(2-hydroxyacyl)glutathione + H2O = a 2-hydroxy carboxylate + glutathione + H(+)</text>
        <dbReference type="Rhea" id="RHEA:21864"/>
        <dbReference type="ChEBI" id="CHEBI:15377"/>
        <dbReference type="ChEBI" id="CHEBI:15378"/>
        <dbReference type="ChEBI" id="CHEBI:57925"/>
        <dbReference type="ChEBI" id="CHEBI:58896"/>
        <dbReference type="ChEBI" id="CHEBI:71261"/>
        <dbReference type="EC" id="3.1.2.6"/>
    </reaction>
</comment>
<proteinExistence type="inferred from homology"/>
<evidence type="ECO:0000256" key="1">
    <source>
        <dbReference type="ARBA" id="ARBA00001623"/>
    </source>
</evidence>
<evidence type="ECO:0000256" key="3">
    <source>
        <dbReference type="ARBA" id="ARBA00006759"/>
    </source>
</evidence>
<comment type="function">
    <text evidence="7">Thiolesterase that catalyzes the hydrolysis of S-D-lactoyl-glutathione to form glutathione and D-lactic acid.</text>
</comment>
<accession>A0A0J1C557</accession>
<keyword evidence="4 7" id="KW-0479">Metal-binding</keyword>
<dbReference type="InterPro" id="IPR036866">
    <property type="entry name" value="RibonucZ/Hydroxyglut_hydro"/>
</dbReference>
<dbReference type="SMART" id="SM00849">
    <property type="entry name" value="Lactamase_B"/>
    <property type="match status" value="1"/>
</dbReference>
<dbReference type="HAMAP" id="MF_01374">
    <property type="entry name" value="Glyoxalase_2"/>
    <property type="match status" value="1"/>
</dbReference>
<feature type="binding site" evidence="7">
    <location>
        <position position="109"/>
    </location>
    <ligand>
        <name>Zn(2+)</name>
        <dbReference type="ChEBI" id="CHEBI:29105"/>
        <label>1</label>
    </ligand>
</feature>
<comment type="similarity">
    <text evidence="3 7">Belongs to the metallo-beta-lactamase superfamily. Glyoxalase II family.</text>
</comment>
<feature type="binding site" evidence="7">
    <location>
        <position position="130"/>
    </location>
    <ligand>
        <name>Zn(2+)</name>
        <dbReference type="ChEBI" id="CHEBI:29105"/>
        <label>1</label>
    </ligand>
</feature>
<feature type="binding site" evidence="7">
    <location>
        <position position="55"/>
    </location>
    <ligand>
        <name>Zn(2+)</name>
        <dbReference type="ChEBI" id="CHEBI:29105"/>
        <label>1</label>
    </ligand>
</feature>
<dbReference type="Gene3D" id="3.60.15.10">
    <property type="entry name" value="Ribonuclease Z/Hydroxyacylglutathione hydrolase-like"/>
    <property type="match status" value="1"/>
</dbReference>
<dbReference type="GO" id="GO:0046872">
    <property type="term" value="F:metal ion binding"/>
    <property type="evidence" value="ECO:0007669"/>
    <property type="project" value="UniProtKB-KW"/>
</dbReference>
<dbReference type="CDD" id="cd07723">
    <property type="entry name" value="hydroxyacylglutathione_hydrolase_MBL-fold"/>
    <property type="match status" value="1"/>
</dbReference>
<dbReference type="STRING" id="1470200.PL75_02235"/>
<dbReference type="PANTHER" id="PTHR43705:SF1">
    <property type="entry name" value="HYDROXYACYLGLUTATHIONE HYDROLASE GLOB"/>
    <property type="match status" value="1"/>
</dbReference>
<evidence type="ECO:0000256" key="6">
    <source>
        <dbReference type="ARBA" id="ARBA00022833"/>
    </source>
</evidence>
<comment type="caution">
    <text evidence="9">The sequence shown here is derived from an EMBL/GenBank/DDBJ whole genome shotgun (WGS) entry which is preliminary data.</text>
</comment>
<dbReference type="InterPro" id="IPR001279">
    <property type="entry name" value="Metallo-B-lactamas"/>
</dbReference>
<keyword evidence="10" id="KW-1185">Reference proteome</keyword>
<feature type="binding site" evidence="7">
    <location>
        <position position="130"/>
    </location>
    <ligand>
        <name>Zn(2+)</name>
        <dbReference type="ChEBI" id="CHEBI:29105"/>
        <label>2</label>
    </ligand>
</feature>
<organism evidence="9 10">
    <name type="scientific">Neisseria arctica</name>
    <dbReference type="NCBI Taxonomy" id="1470200"/>
    <lineage>
        <taxon>Bacteria</taxon>
        <taxon>Pseudomonadati</taxon>
        <taxon>Pseudomonadota</taxon>
        <taxon>Betaproteobacteria</taxon>
        <taxon>Neisseriales</taxon>
        <taxon>Neisseriaceae</taxon>
        <taxon>Neisseria</taxon>
    </lineage>
</organism>
<dbReference type="UniPathway" id="UPA00619">
    <property type="reaction ID" value="UER00676"/>
</dbReference>
<dbReference type="AlphaFoldDB" id="A0A0J1C557"/>
<sequence length="251" mass="27785">MAVVEIVPISALQDNYIWLLKSGGEAVCVDPGDAVPVSDYLQANGLELVQIWITHHHHDHTGGVAALKAQFPDCRVYGHTDIEADCQVGEGDQIGFAGGIAEVWETPGHTDKHIGYIWQEGGQTYVFCGDTLFSAGCGRVFSGTAKQLYRSLQRYRAMPGQTLFYPTHEYTAANLKFAAWIEPDNTDIRQALSDAVNTPTLPVYLSRELKINPFLRVNEQAVRERVSHLAGMDEDDDAAIFTAMRTLKNQF</sequence>
<comment type="pathway">
    <text evidence="2 7">Secondary metabolite metabolism; methylglyoxal degradation; (R)-lactate from methylglyoxal: step 2/2.</text>
</comment>
<evidence type="ECO:0000259" key="8">
    <source>
        <dbReference type="SMART" id="SM00849"/>
    </source>
</evidence>
<gene>
    <name evidence="7" type="primary">gloB</name>
    <name evidence="9" type="ORF">PL75_02235</name>
</gene>
<feature type="domain" description="Metallo-beta-lactamase" evidence="8">
    <location>
        <begin position="14"/>
        <end position="168"/>
    </location>
</feature>
<feature type="binding site" evidence="7">
    <location>
        <position position="168"/>
    </location>
    <ligand>
        <name>Zn(2+)</name>
        <dbReference type="ChEBI" id="CHEBI:29105"/>
        <label>2</label>
    </ligand>
</feature>
<dbReference type="NCBIfam" id="TIGR03413">
    <property type="entry name" value="GSH_gloB"/>
    <property type="match status" value="1"/>
</dbReference>
<feature type="binding site" evidence="7">
    <location>
        <position position="60"/>
    </location>
    <ligand>
        <name>Zn(2+)</name>
        <dbReference type="ChEBI" id="CHEBI:29105"/>
        <label>2</label>
    </ligand>
</feature>
<dbReference type="InterPro" id="IPR050110">
    <property type="entry name" value="Glyoxalase_II_hydrolase"/>
</dbReference>
<evidence type="ECO:0000256" key="2">
    <source>
        <dbReference type="ARBA" id="ARBA00004963"/>
    </source>
</evidence>